<gene>
    <name evidence="2" type="ORF">GCM10009663_38380</name>
</gene>
<protein>
    <recommendedName>
        <fullName evidence="4">Cation transporter</fullName>
    </recommendedName>
</protein>
<dbReference type="EMBL" id="BAAALD010000035">
    <property type="protein sequence ID" value="GAA1090955.1"/>
    <property type="molecule type" value="Genomic_DNA"/>
</dbReference>
<evidence type="ECO:0000313" key="2">
    <source>
        <dbReference type="EMBL" id="GAA1090955.1"/>
    </source>
</evidence>
<name>A0ABP4E3R9_9ACTN</name>
<organism evidence="2 3">
    <name type="scientific">Kitasatospora arboriphila</name>
    <dbReference type="NCBI Taxonomy" id="258052"/>
    <lineage>
        <taxon>Bacteria</taxon>
        <taxon>Bacillati</taxon>
        <taxon>Actinomycetota</taxon>
        <taxon>Actinomycetes</taxon>
        <taxon>Kitasatosporales</taxon>
        <taxon>Streptomycetaceae</taxon>
        <taxon>Kitasatospora</taxon>
    </lineage>
</organism>
<evidence type="ECO:0000313" key="3">
    <source>
        <dbReference type="Proteomes" id="UP001499987"/>
    </source>
</evidence>
<evidence type="ECO:0000256" key="1">
    <source>
        <dbReference type="SAM" id="MobiDB-lite"/>
    </source>
</evidence>
<dbReference type="RefSeq" id="WP_344624861.1">
    <property type="nucleotide sequence ID" value="NZ_BAAALD010000035.1"/>
</dbReference>
<reference evidence="3" key="1">
    <citation type="journal article" date="2019" name="Int. J. Syst. Evol. Microbiol.">
        <title>The Global Catalogue of Microorganisms (GCM) 10K type strain sequencing project: providing services to taxonomists for standard genome sequencing and annotation.</title>
        <authorList>
            <consortium name="The Broad Institute Genomics Platform"/>
            <consortium name="The Broad Institute Genome Sequencing Center for Infectious Disease"/>
            <person name="Wu L."/>
            <person name="Ma J."/>
        </authorList>
    </citation>
    <scope>NUCLEOTIDE SEQUENCE [LARGE SCALE GENOMIC DNA]</scope>
    <source>
        <strain evidence="3">JCM 13002</strain>
    </source>
</reference>
<feature type="region of interest" description="Disordered" evidence="1">
    <location>
        <begin position="129"/>
        <end position="151"/>
    </location>
</feature>
<comment type="caution">
    <text evidence="2">The sequence shown here is derived from an EMBL/GenBank/DDBJ whole genome shotgun (WGS) entry which is preliminary data.</text>
</comment>
<accession>A0ABP4E3R9</accession>
<keyword evidence="3" id="KW-1185">Reference proteome</keyword>
<dbReference type="Proteomes" id="UP001499987">
    <property type="component" value="Unassembled WGS sequence"/>
</dbReference>
<sequence length="151" mass="15656">MVAGAAEIAVRSGALTGLTVLLISTVSPDELLVAATAALGAACAARAMRRAAGVRWRGARGAGRAVLLLPWAVLRGCGTLLAAAVRRPEDAVLRRTAVRQGADPGWAGIVLAASPDTCVLDMPHEDDPLLHTLDRRPGPVEKTVTDPGERR</sequence>
<proteinExistence type="predicted"/>
<evidence type="ECO:0008006" key="4">
    <source>
        <dbReference type="Google" id="ProtNLM"/>
    </source>
</evidence>